<dbReference type="Proteomes" id="UP000000991">
    <property type="component" value="Segment"/>
</dbReference>
<reference evidence="2 4" key="2">
    <citation type="submission" date="2009-10" db="EMBL/GenBank/DDBJ databases">
        <title>The Genome Sequence of Prochlorococcus phage P-SSM2.</title>
        <authorList>
            <consortium name="The Broad Institute Genome Sequencing Platform"/>
            <person name="Henn M.R."/>
            <person name="Sullivan M.S."/>
            <person name="Osburne M.S."/>
            <person name="Levin J."/>
            <person name="Malboeuf C."/>
            <person name="Casali M."/>
            <person name="Russ C."/>
            <person name="Lennon N."/>
            <person name="Chapman S.B."/>
            <person name="Erlich R."/>
            <person name="Young S.K."/>
            <person name="Koehrsen M."/>
            <person name="Yandava C."/>
            <person name="Zeng Q."/>
            <person name="Alvarado L."/>
            <person name="Anderson S."/>
            <person name="Berlin A."/>
            <person name="Borenstein D."/>
            <person name="Chen Z."/>
            <person name="Engels R."/>
            <person name="Freedman E."/>
            <person name="Gellesch M."/>
            <person name="Goldberg J."/>
            <person name="Green L."/>
            <person name="Griggs A."/>
            <person name="Gujja S."/>
            <person name="Heilman E.R."/>
            <person name="Heiman D."/>
            <person name="Hepburn T."/>
            <person name="Howarth C."/>
            <person name="Jen D."/>
            <person name="Larson L."/>
            <person name="Lewis B."/>
            <person name="Mehta T."/>
            <person name="Park D."/>
            <person name="Pearson M."/>
            <person name="Richards J."/>
            <person name="Rizzolo K."/>
            <person name="Roberts A."/>
            <person name="Ryan E."/>
            <person name="Saif S."/>
            <person name="Shea T."/>
            <person name="Shenoy N."/>
            <person name="Sisk P."/>
            <person name="Stolte C."/>
            <person name="Sykes S."/>
            <person name="Walk T."/>
            <person name="White J."/>
            <person name="Yu Q."/>
            <person name="Coleman M.L."/>
            <person name="Huang K.H."/>
            <person name="Weigele P.R."/>
            <person name="DeFrancesco A.S."/>
            <person name="Kern S.E."/>
            <person name="Thompson L.R."/>
            <person name="Fu R."/>
            <person name="Hombeck B."/>
            <person name="Chisholm S.W."/>
            <person name="Haas B."/>
            <person name="Nusbaum C."/>
            <person name="Birren B."/>
        </authorList>
    </citation>
    <scope>NUCLEOTIDE SEQUENCE [LARGE SCALE GENOMIC DNA]</scope>
    <source>
        <strain evidence="2">P-SSM2</strain>
    </source>
</reference>
<dbReference type="OrthoDB" id="29533at10239"/>
<evidence type="ECO:0000313" key="1">
    <source>
        <dbReference type="EMBL" id="AAX44496.1"/>
    </source>
</evidence>
<dbReference type="KEGG" id="vg:3294334"/>
<evidence type="ECO:0000313" key="3">
    <source>
        <dbReference type="Proteomes" id="UP000000991"/>
    </source>
</evidence>
<dbReference type="RefSeq" id="YP_214350.1">
    <property type="nucleotide sequence ID" value="NC_006883.2"/>
</dbReference>
<dbReference type="EMBL" id="GU071092">
    <property type="protein sequence ID" value="ACY75997.1"/>
    <property type="molecule type" value="Genomic_DNA"/>
</dbReference>
<dbReference type="GeneID" id="3294334"/>
<reference evidence="1 3" key="1">
    <citation type="journal article" date="2005" name="PLoS Biol.">
        <title>Three Prochlorococcus cyanophage genomes: signature features and ecological interpretations.</title>
        <authorList>
            <person name="Sullivan M.B."/>
            <person name="Coleman M.L."/>
            <person name="Weigele P."/>
            <person name="Rohwer F."/>
            <person name="Chisholm S.W."/>
        </authorList>
    </citation>
    <scope>NUCLEOTIDE SEQUENCE</scope>
</reference>
<keyword evidence="3" id="KW-1185">Reference proteome</keyword>
<dbReference type="Proteomes" id="UP000013923">
    <property type="component" value="Genome"/>
</dbReference>
<accession>Q58MN6</accession>
<organism evidence="1 3">
    <name type="scientific">Prochlorococcus phage P-SSM2</name>
    <dbReference type="NCBI Taxonomy" id="268746"/>
    <lineage>
        <taxon>Viruses</taxon>
        <taxon>Duplodnaviria</taxon>
        <taxon>Heunggongvirae</taxon>
        <taxon>Uroviricota</taxon>
        <taxon>Caudoviricetes</taxon>
        <taxon>Pantevenvirales</taxon>
        <taxon>Kyanoviridae</taxon>
        <taxon>Salacisavirus</taxon>
        <taxon>Salacisavirus pssm2</taxon>
    </lineage>
</organism>
<evidence type="ECO:0000313" key="2">
    <source>
        <dbReference type="EMBL" id="ACY75997.1"/>
    </source>
</evidence>
<proteinExistence type="predicted"/>
<evidence type="ECO:0000313" key="4">
    <source>
        <dbReference type="Proteomes" id="UP000013923"/>
    </source>
</evidence>
<organismHost>
    <name type="scientific">Prochlorococcus</name>
    <dbReference type="NCBI Taxonomy" id="1218"/>
</organismHost>
<name>Q58MN6_BPPRM</name>
<sequence>MASIIRIKRSSGTNKPASLNWGEMGYVTGIGSYGGVNQYKDRIFVGDDGSNVFSVGGHYYTSMMDHQPGSIAGVTNTRNSDGGIVAVLDDNRKVDQWNVDNLRMDGNTLSSTNTDGDVIFATDGTGEFAVSDDTAFSFGSDKDVKFEYDEDGNDELVVSSLTGKQVKFTTPLNVQTSSYFGKVKIEDNVISSVSGSGDKLFIDPFPDGLSNEGDVIIKGNLQIDGTTTSVNSTAVTVNDPIFVIGDVTSSRVVTAPATTGVSTITIDSVVGINTGDIVSGHTSLPNSGLTTVTEVNTTNKVITIQGSTSAGITTTSELTITHAYDTNTDRGIAFKYNTGIGTANNKTGYFGYVDADSNTGSNAPARSWTYVPDASTASNTVSGTRGFLDIKGIYYQTADYNANGAVYFDENGLQTSTNNPAAPILTSKQILTAVTKNTLALPSNVTLSIGDVVRQDTSNAYGVVESAVSNSNSVDVVGVEGTFTNTYNIRREGQNGTVENLSVIPSTVSVIYTNKPHWSSTLDGGTF</sequence>
<protein>
    <recommendedName>
        <fullName evidence="5">Major tropism determinant N-terminal domain-containing protein</fullName>
    </recommendedName>
</protein>
<gene>
    <name evidence="2" type="ORF">PCMG_00121</name>
    <name evidence="1" type="ORF">PSSM2_118</name>
</gene>
<dbReference type="EMBL" id="AY939844">
    <property type="protein sequence ID" value="AAX44496.1"/>
    <property type="molecule type" value="Genomic_DNA"/>
</dbReference>
<evidence type="ECO:0008006" key="5">
    <source>
        <dbReference type="Google" id="ProtNLM"/>
    </source>
</evidence>
<reference evidence="1 3" key="3">
    <citation type="journal article" date="2010" name="Environ. Microbiol.">
        <title>Genomic analysis of oceanic cyanobacterial myoviruses compared with T4-like myoviruses from diverse hosts and environments.</title>
        <authorList>
            <person name="Sullivan M.B."/>
            <person name="Huang K.H."/>
            <person name="Ignacio-Espinoza J.C."/>
            <person name="Berlin A.M."/>
            <person name="Kelly L."/>
            <person name="Weigele P.R."/>
            <person name="DeFrancesco A.S."/>
            <person name="Kern S.E."/>
            <person name="Thompson L.R."/>
            <person name="Young S."/>
            <person name="Yandava C."/>
            <person name="Fu R."/>
            <person name="Krastins B."/>
            <person name="Chase M."/>
            <person name="Sarracino D."/>
            <person name="Osburne M.S."/>
            <person name="Henn M.R."/>
            <person name="Chisholm S.W."/>
        </authorList>
    </citation>
    <scope>NUCLEOTIDE SEQUENCE [LARGE SCALE GENOMIC DNA]</scope>
</reference>